<name>A0AAQ4D6Z4_AMBAM</name>
<proteinExistence type="predicted"/>
<dbReference type="EMBL" id="JARKHS020034329">
    <property type="protein sequence ID" value="KAK8758234.1"/>
    <property type="molecule type" value="Genomic_DNA"/>
</dbReference>
<feature type="compositionally biased region" description="Basic and acidic residues" evidence="1">
    <location>
        <begin position="19"/>
        <end position="34"/>
    </location>
</feature>
<feature type="region of interest" description="Disordered" evidence="1">
    <location>
        <begin position="149"/>
        <end position="184"/>
    </location>
</feature>
<accession>A0AAQ4D6Z4</accession>
<sequence length="209" mass="23681">MTSQDPVPLICEEGSQPDSELRKDSPPRPKRDREELRGILSDALYVSSMYQICFADVDCDSSDEDEQEDQEEVSGLCVMCTGDVNAFAAFDRFSWNKCTSFTVRRATYAVTMKSVFGGVWNRIDAGRSFLPASMRYDVIRQHDYGGAGMSSRNLELDPPSNSAYSDDEDTSEEEWQEPKRAEEVKCRSEDEWNFFDNIVQLLGDADTVE</sequence>
<evidence type="ECO:0000313" key="3">
    <source>
        <dbReference type="Proteomes" id="UP001321473"/>
    </source>
</evidence>
<dbReference type="AlphaFoldDB" id="A0AAQ4D6Z4"/>
<keyword evidence="3" id="KW-1185">Reference proteome</keyword>
<evidence type="ECO:0000313" key="2">
    <source>
        <dbReference type="EMBL" id="KAK8758234.1"/>
    </source>
</evidence>
<feature type="compositionally biased region" description="Acidic residues" evidence="1">
    <location>
        <begin position="165"/>
        <end position="175"/>
    </location>
</feature>
<dbReference type="Proteomes" id="UP001321473">
    <property type="component" value="Unassembled WGS sequence"/>
</dbReference>
<feature type="non-terminal residue" evidence="2">
    <location>
        <position position="209"/>
    </location>
</feature>
<gene>
    <name evidence="2" type="ORF">V5799_004133</name>
</gene>
<organism evidence="2 3">
    <name type="scientific">Amblyomma americanum</name>
    <name type="common">Lone star tick</name>
    <dbReference type="NCBI Taxonomy" id="6943"/>
    <lineage>
        <taxon>Eukaryota</taxon>
        <taxon>Metazoa</taxon>
        <taxon>Ecdysozoa</taxon>
        <taxon>Arthropoda</taxon>
        <taxon>Chelicerata</taxon>
        <taxon>Arachnida</taxon>
        <taxon>Acari</taxon>
        <taxon>Parasitiformes</taxon>
        <taxon>Ixodida</taxon>
        <taxon>Ixodoidea</taxon>
        <taxon>Ixodidae</taxon>
        <taxon>Amblyomminae</taxon>
        <taxon>Amblyomma</taxon>
    </lineage>
</organism>
<protein>
    <submittedName>
        <fullName evidence="2">Uncharacterized protein</fullName>
    </submittedName>
</protein>
<evidence type="ECO:0000256" key="1">
    <source>
        <dbReference type="SAM" id="MobiDB-lite"/>
    </source>
</evidence>
<feature type="region of interest" description="Disordered" evidence="1">
    <location>
        <begin position="1"/>
        <end position="34"/>
    </location>
</feature>
<reference evidence="2 3" key="1">
    <citation type="journal article" date="2023" name="Arcadia Sci">
        <title>De novo assembly of a long-read Amblyomma americanum tick genome.</title>
        <authorList>
            <person name="Chou S."/>
            <person name="Poskanzer K.E."/>
            <person name="Rollins M."/>
            <person name="Thuy-Boun P.S."/>
        </authorList>
    </citation>
    <scope>NUCLEOTIDE SEQUENCE [LARGE SCALE GENOMIC DNA]</scope>
    <source>
        <strain evidence="2">F_SG_1</strain>
        <tissue evidence="2">Salivary glands</tissue>
    </source>
</reference>
<comment type="caution">
    <text evidence="2">The sequence shown here is derived from an EMBL/GenBank/DDBJ whole genome shotgun (WGS) entry which is preliminary data.</text>
</comment>